<proteinExistence type="predicted"/>
<feature type="transmembrane region" description="Helical" evidence="1">
    <location>
        <begin position="54"/>
        <end position="78"/>
    </location>
</feature>
<reference evidence="2 3" key="1">
    <citation type="submission" date="2018-03" db="EMBL/GenBank/DDBJ databases">
        <title>Genomic Encyclopedia of Archaeal and Bacterial Type Strains, Phase II (KMG-II): from individual species to whole genera.</title>
        <authorList>
            <person name="Goeker M."/>
        </authorList>
    </citation>
    <scope>NUCLEOTIDE SEQUENCE [LARGE SCALE GENOMIC DNA]</scope>
    <source>
        <strain evidence="2 3">DSM 45312</strain>
    </source>
</reference>
<accession>A0A2P8DJE1</accession>
<organism evidence="2 3">
    <name type="scientific">Murinocardiopsis flavida</name>
    <dbReference type="NCBI Taxonomy" id="645275"/>
    <lineage>
        <taxon>Bacteria</taxon>
        <taxon>Bacillati</taxon>
        <taxon>Actinomycetota</taxon>
        <taxon>Actinomycetes</taxon>
        <taxon>Streptosporangiales</taxon>
        <taxon>Nocardiopsidaceae</taxon>
        <taxon>Murinocardiopsis</taxon>
    </lineage>
</organism>
<protein>
    <submittedName>
        <fullName evidence="2">Succinate dehydrogenase / fumarate reductase cytochrome b subunit</fullName>
    </submittedName>
</protein>
<dbReference type="Gene3D" id="1.20.1300.10">
    <property type="entry name" value="Fumarate reductase/succinate dehydrogenase, transmembrane subunit"/>
    <property type="match status" value="1"/>
</dbReference>
<dbReference type="InterPro" id="IPR034804">
    <property type="entry name" value="SQR/QFR_C/D"/>
</dbReference>
<feature type="transmembrane region" description="Helical" evidence="1">
    <location>
        <begin position="109"/>
        <end position="131"/>
    </location>
</feature>
<evidence type="ECO:0000256" key="1">
    <source>
        <dbReference type="SAM" id="Phobius"/>
    </source>
</evidence>
<dbReference type="InterPro" id="IPR011138">
    <property type="entry name" value="Cytochrome_b-558"/>
</dbReference>
<keyword evidence="1" id="KW-0472">Membrane</keyword>
<dbReference type="SUPFAM" id="SSF81343">
    <property type="entry name" value="Fumarate reductase respiratory complex transmembrane subunits"/>
    <property type="match status" value="1"/>
</dbReference>
<dbReference type="CDD" id="cd03498">
    <property type="entry name" value="SQR_TypeB_2_TM"/>
    <property type="match status" value="1"/>
</dbReference>
<dbReference type="NCBIfam" id="TIGR02046">
    <property type="entry name" value="sdhC_b558_fam"/>
    <property type="match status" value="1"/>
</dbReference>
<evidence type="ECO:0000313" key="3">
    <source>
        <dbReference type="Proteomes" id="UP000240542"/>
    </source>
</evidence>
<sequence length="219" mass="23860">MALKSLMAVTGVILVLFLLAHMYGNLMVFGGQQAFDEYSHHLRELGEPMLPHSGALWIIRVVLLASVLGHAYSAVALWSRAKKARGHRYAVTKSAQGASARYATQTMRWGGVVIVLFVVFHILHLTTNDIAPGGASTSPYERLVNGFQPEFWYVTLFYVLSVLAVGLHLRHGIWSALATLGANKAKRERPLHAASTLIAVVLTVGFLLGPLSVTFGLVE</sequence>
<evidence type="ECO:0000313" key="2">
    <source>
        <dbReference type="EMBL" id="PSK97321.1"/>
    </source>
</evidence>
<name>A0A2P8DJE1_9ACTN</name>
<dbReference type="Proteomes" id="UP000240542">
    <property type="component" value="Unassembled WGS sequence"/>
</dbReference>
<comment type="caution">
    <text evidence="2">The sequence shown here is derived from an EMBL/GenBank/DDBJ whole genome shotgun (WGS) entry which is preliminary data.</text>
</comment>
<feature type="transmembrane region" description="Helical" evidence="1">
    <location>
        <begin position="190"/>
        <end position="213"/>
    </location>
</feature>
<keyword evidence="1" id="KW-1133">Transmembrane helix</keyword>
<dbReference type="GO" id="GO:0016020">
    <property type="term" value="C:membrane"/>
    <property type="evidence" value="ECO:0007669"/>
    <property type="project" value="InterPro"/>
</dbReference>
<dbReference type="AlphaFoldDB" id="A0A2P8DJE1"/>
<keyword evidence="3" id="KW-1185">Reference proteome</keyword>
<feature type="transmembrane region" description="Helical" evidence="1">
    <location>
        <begin position="151"/>
        <end position="169"/>
    </location>
</feature>
<gene>
    <name evidence="2" type="ORF">CLV63_10839</name>
</gene>
<dbReference type="EMBL" id="PYGA01000008">
    <property type="protein sequence ID" value="PSK97321.1"/>
    <property type="molecule type" value="Genomic_DNA"/>
</dbReference>
<keyword evidence="1" id="KW-0812">Transmembrane</keyword>